<name>A0A2S9V5Y2_9ALTE</name>
<comment type="caution">
    <text evidence="2">The sequence shown here is derived from an EMBL/GenBank/DDBJ whole genome shotgun (WGS) entry which is preliminary data.</text>
</comment>
<evidence type="ECO:0000256" key="1">
    <source>
        <dbReference type="SAM" id="Coils"/>
    </source>
</evidence>
<protein>
    <submittedName>
        <fullName evidence="2">DUF3375 domain-containing protein</fullName>
    </submittedName>
</protein>
<dbReference type="OrthoDB" id="138803at2"/>
<dbReference type="InterPro" id="IPR021804">
    <property type="entry name" value="DUF3375"/>
</dbReference>
<dbReference type="EMBL" id="PVNP01000197">
    <property type="protein sequence ID" value="PRO71869.1"/>
    <property type="molecule type" value="Genomic_DNA"/>
</dbReference>
<evidence type="ECO:0000313" key="2">
    <source>
        <dbReference type="EMBL" id="PRO71869.1"/>
    </source>
</evidence>
<keyword evidence="3" id="KW-1185">Reference proteome</keyword>
<dbReference type="RefSeq" id="WP_105936111.1">
    <property type="nucleotide sequence ID" value="NZ_PVNP01000197.1"/>
</dbReference>
<dbReference type="AlphaFoldDB" id="A0A2S9V5Y2"/>
<dbReference type="Pfam" id="PF11855">
    <property type="entry name" value="DUF3375"/>
    <property type="match status" value="1"/>
</dbReference>
<feature type="coiled-coil region" evidence="1">
    <location>
        <begin position="147"/>
        <end position="174"/>
    </location>
</feature>
<gene>
    <name evidence="2" type="ORF">C6Y40_19725</name>
</gene>
<evidence type="ECO:0000313" key="3">
    <source>
        <dbReference type="Proteomes" id="UP000238949"/>
    </source>
</evidence>
<organism evidence="2 3">
    <name type="scientific">Alteromonas alba</name>
    <dbReference type="NCBI Taxonomy" id="2079529"/>
    <lineage>
        <taxon>Bacteria</taxon>
        <taxon>Pseudomonadati</taxon>
        <taxon>Pseudomonadota</taxon>
        <taxon>Gammaproteobacteria</taxon>
        <taxon>Alteromonadales</taxon>
        <taxon>Alteromonadaceae</taxon>
        <taxon>Alteromonas/Salinimonas group</taxon>
        <taxon>Alteromonas</taxon>
    </lineage>
</organism>
<proteinExistence type="predicted"/>
<accession>A0A2S9V5Y2</accession>
<dbReference type="Proteomes" id="UP000238949">
    <property type="component" value="Unassembled WGS sequence"/>
</dbReference>
<sequence length="493" mass="56570">MKADFSVEFLEQFKEQSVALRLLRAQHFPLMTSFFHSAFIRHNRRAVPYQELIAMLDYHLNDIAEVYGEQKYPKTARAYIDDWINQKPGYLRKYLPHNSDEPECDLLPDVEKALHWVEELQGRQFVGTESRLKLLIDLIGELVQGTTDDKSLQLEALQQKKAAIEQQIEAVKQGTSLGLDDTEVRERLYLVSDISRKLLGDFRQVEANFRLLDKDTRKKITLGGSHKGRVLDIVFADQDVINSSDEGKSFIAFFELLMTQQMRDSLRQNLKQIMHHQLGHEFVSSDELLQHLYSYLLEAGDKVNRTKQQITEQLRRYIEEQSQDNRRILELIRDFEAAAHQANTPGTSVSVQHQFAEIAGIQAAIYPHLSRSLFVPKVPEQLDSDLVESAQDADVDLSNLFEVSHIDELQLQRQIFTSLDKYHGQVTLGSVLEDYPVQYGLDEVLSYIKLACEEVVPASIDTQQPQHVSWQSEPGVSRTLSVPTITFIRDTSS</sequence>
<keyword evidence="1" id="KW-0175">Coiled coil</keyword>
<reference evidence="3" key="1">
    <citation type="journal article" date="2020" name="Int. J. Syst. Evol. Microbiol.">
        <title>Alteromonas alba sp. nov., a marine bacterium isolated from the seawater of the West Pacific Ocean.</title>
        <authorList>
            <person name="Sun C."/>
            <person name="Wu Y.-H."/>
            <person name="Xamxidin M."/>
            <person name="Cheng H."/>
            <person name="Xu X.-W."/>
        </authorList>
    </citation>
    <scope>NUCLEOTIDE SEQUENCE [LARGE SCALE GENOMIC DNA]</scope>
    <source>
        <strain evidence="3">190</strain>
    </source>
</reference>